<reference evidence="2 3" key="1">
    <citation type="submission" date="2018-06" db="EMBL/GenBank/DDBJ databases">
        <title>Genomic Encyclopedia of Type Strains, Phase IV (KMG-IV): sequencing the most valuable type-strain genomes for metagenomic binning, comparative biology and taxonomic classification.</title>
        <authorList>
            <person name="Goeker M."/>
        </authorList>
    </citation>
    <scope>NUCLEOTIDE SEQUENCE [LARGE SCALE GENOMIC DNA]</scope>
    <source>
        <strain evidence="2 3">DSM 25532</strain>
    </source>
</reference>
<dbReference type="PANTHER" id="PTHR30006:SF24">
    <property type="entry name" value="SLL0237 PROTEIN"/>
    <property type="match status" value="1"/>
</dbReference>
<evidence type="ECO:0000313" key="3">
    <source>
        <dbReference type="Proteomes" id="UP000253426"/>
    </source>
</evidence>
<dbReference type="OrthoDB" id="9791045at2"/>
<dbReference type="AlphaFoldDB" id="A0A366HH46"/>
<dbReference type="Gene3D" id="3.40.190.10">
    <property type="entry name" value="Periplasmic binding protein-like II"/>
    <property type="match status" value="2"/>
</dbReference>
<organism evidence="2 3">
    <name type="scientific">Roseimicrobium gellanilyticum</name>
    <dbReference type="NCBI Taxonomy" id="748857"/>
    <lineage>
        <taxon>Bacteria</taxon>
        <taxon>Pseudomonadati</taxon>
        <taxon>Verrucomicrobiota</taxon>
        <taxon>Verrucomicrobiia</taxon>
        <taxon>Verrucomicrobiales</taxon>
        <taxon>Verrucomicrobiaceae</taxon>
        <taxon>Roseimicrobium</taxon>
    </lineage>
</organism>
<dbReference type="EMBL" id="QNRR01000007">
    <property type="protein sequence ID" value="RBP41256.1"/>
    <property type="molecule type" value="Genomic_DNA"/>
</dbReference>
<evidence type="ECO:0000313" key="2">
    <source>
        <dbReference type="EMBL" id="RBP41256.1"/>
    </source>
</evidence>
<gene>
    <name evidence="2" type="ORF">DES53_10787</name>
</gene>
<dbReference type="Pfam" id="PF13343">
    <property type="entry name" value="SBP_bac_6"/>
    <property type="match status" value="1"/>
</dbReference>
<protein>
    <submittedName>
        <fullName evidence="2">ABC-type Fe3+ transport system substrate-binding protein</fullName>
    </submittedName>
</protein>
<dbReference type="PANTHER" id="PTHR30006">
    <property type="entry name" value="THIAMINE-BINDING PERIPLASMIC PROTEIN-RELATED"/>
    <property type="match status" value="1"/>
</dbReference>
<proteinExistence type="predicted"/>
<keyword evidence="3" id="KW-1185">Reference proteome</keyword>
<dbReference type="SUPFAM" id="SSF53850">
    <property type="entry name" value="Periplasmic binding protein-like II"/>
    <property type="match status" value="1"/>
</dbReference>
<sequence length="585" mass="65539">MPGGLDQVVTILEKARAWSTRAGQALRKSVFLRHWWRELVVVAALLLTIAAPFLLKPSEASAPSHYDRRLVIITPHHEKIRQEFGQAFARKWKERTGETLYVDWRVAGTGEITLMLRSDFAGAFEYYWTRILTKEWSQRVAGAFGNSKVDLSAPTTAENDIEQEARRAFLESTVGVGVDLFFGGGTFDFESQAKAGFLVSSDASRKQGLDALFSKHPEWFTPDALPQNVSGEAFYDKEHRWVGACLSSMGMVYNRDVLKRLGIEKEPAQWADLADPKYRGQIALADPNKSGTVTKAFDQLVQQQMQIAIDEIRQKPGELRKEKDMVNAGIRIGWTRGLQLIQRISANARYFTDNATKIPLEVSQGDAAAGMCIDFYGYSFEEMVRKADGTARVGFVIPVGGTGISVDPIGMLRGAEEPEAATAFMEFVMSDEGQRLWNYAPGTPGGPQRYALRRLPARKDFYTEANRSRMTDAQANPYEDAKAFTYHPERTGPLFNVLRFLVKTMCVENHDELRQAWGSIAGAHLPERSTEIFSDVSLVNYDAAMELAAMLAKKNKTQEMRKARELSMHFRSQYKRAEDLAGGGQ</sequence>
<keyword evidence="1" id="KW-0732">Signal</keyword>
<dbReference type="Proteomes" id="UP000253426">
    <property type="component" value="Unassembled WGS sequence"/>
</dbReference>
<comment type="caution">
    <text evidence="2">The sequence shown here is derived from an EMBL/GenBank/DDBJ whole genome shotgun (WGS) entry which is preliminary data.</text>
</comment>
<accession>A0A366HH46</accession>
<evidence type="ECO:0000256" key="1">
    <source>
        <dbReference type="ARBA" id="ARBA00022729"/>
    </source>
</evidence>
<dbReference type="RefSeq" id="WP_113959902.1">
    <property type="nucleotide sequence ID" value="NZ_QNRR01000007.1"/>
</dbReference>
<name>A0A366HH46_9BACT</name>